<dbReference type="EMBL" id="JAUBDH010000004">
    <property type="protein sequence ID" value="MDW0110084.1"/>
    <property type="molecule type" value="Genomic_DNA"/>
</dbReference>
<comment type="subcellular location">
    <subcellularLocation>
        <location evidence="1">Cell membrane</location>
        <topology evidence="1">Multi-pass membrane protein</topology>
    </subcellularLocation>
</comment>
<dbReference type="Pfam" id="PF02687">
    <property type="entry name" value="FtsX"/>
    <property type="match status" value="1"/>
</dbReference>
<dbReference type="Pfam" id="PF12704">
    <property type="entry name" value="MacB_PCD"/>
    <property type="match status" value="1"/>
</dbReference>
<name>A0ABU4FZE4_9BACL</name>
<feature type="domain" description="MacB-like periplasmic core" evidence="9">
    <location>
        <begin position="22"/>
        <end position="147"/>
    </location>
</feature>
<evidence type="ECO:0000256" key="1">
    <source>
        <dbReference type="ARBA" id="ARBA00004651"/>
    </source>
</evidence>
<keyword evidence="2" id="KW-1003">Cell membrane</keyword>
<evidence type="ECO:0000313" key="11">
    <source>
        <dbReference type="Proteomes" id="UP001280629"/>
    </source>
</evidence>
<protein>
    <submittedName>
        <fullName evidence="10">FtsX-like permease family protein</fullName>
    </submittedName>
</protein>
<dbReference type="InterPro" id="IPR025857">
    <property type="entry name" value="MacB_PCD"/>
</dbReference>
<evidence type="ECO:0000256" key="7">
    <source>
        <dbReference type="SAM" id="Phobius"/>
    </source>
</evidence>
<dbReference type="InterPro" id="IPR003838">
    <property type="entry name" value="ABC3_permease_C"/>
</dbReference>
<keyword evidence="4 7" id="KW-1133">Transmembrane helix</keyword>
<dbReference type="PANTHER" id="PTHR30572">
    <property type="entry name" value="MEMBRANE COMPONENT OF TRANSPORTER-RELATED"/>
    <property type="match status" value="1"/>
</dbReference>
<keyword evidence="11" id="KW-1185">Reference proteome</keyword>
<comment type="similarity">
    <text evidence="6">Belongs to the ABC-4 integral membrane protein family.</text>
</comment>
<evidence type="ECO:0000256" key="2">
    <source>
        <dbReference type="ARBA" id="ARBA00022475"/>
    </source>
</evidence>
<feature type="transmembrane region" description="Helical" evidence="7">
    <location>
        <begin position="21"/>
        <end position="45"/>
    </location>
</feature>
<proteinExistence type="inferred from homology"/>
<dbReference type="InterPro" id="IPR050250">
    <property type="entry name" value="Macrolide_Exporter_MacB"/>
</dbReference>
<keyword evidence="3 7" id="KW-0812">Transmembrane</keyword>
<feature type="transmembrane region" description="Helical" evidence="7">
    <location>
        <begin position="291"/>
        <end position="316"/>
    </location>
</feature>
<reference evidence="10 11" key="1">
    <citation type="submission" date="2023-06" db="EMBL/GenBank/DDBJ databases">
        <title>Sporosarcina sp. nov., isolated from Korean traditional fermented seafood 'Jeotgal'.</title>
        <authorList>
            <person name="Yang A.-I."/>
            <person name="Shin N.-R."/>
        </authorList>
    </citation>
    <scope>NUCLEOTIDE SEQUENCE [LARGE SCALE GENOMIC DNA]</scope>
    <source>
        <strain evidence="10 11">KCTC3840</strain>
    </source>
</reference>
<dbReference type="PANTHER" id="PTHR30572:SF4">
    <property type="entry name" value="ABC TRANSPORTER PERMEASE YTRF"/>
    <property type="match status" value="1"/>
</dbReference>
<evidence type="ECO:0000313" key="10">
    <source>
        <dbReference type="EMBL" id="MDW0110084.1"/>
    </source>
</evidence>
<dbReference type="Proteomes" id="UP001280629">
    <property type="component" value="Unassembled WGS sequence"/>
</dbReference>
<sequence length="440" mass="49181">MQFKDQLDFVSQHIKKNKLRVFMTILAATMGTAFLITLASVGFGIQDTLKSEILDNRLVTQVEVYSADLTKEKADKMKGMDHVKAVVLRQQVSAYQKTTLDKYTSTSELIVSNFGEEQKAGFTLEKGRLPQSEYEVVVGHDFAENLINEEEVEKFEAEQKDKDLSDTELDELELPHYEEELLEKKITYEMGSYETYESYKEPVKLTIVGVAKAPAKDFISDSKIYADASLISELEAIYDRHKPEASDETLFSMNLNIYADELQNVKEITTSLKEDGYSVYSISEELEQIDVFFLALKAGLIFVGTIAILISSIGIFNTMTMAVTERTREIGVMKALGAKPKLIQRLFLLESAWIGIIGTVIAVILSYAISILANYVLPLIVGAALGEEEFGELNVTFSIIPWQLVVIASAISISVAMISGWRPARKATQIDVIDALRQEL</sequence>
<dbReference type="RefSeq" id="WP_317935622.1">
    <property type="nucleotide sequence ID" value="NZ_JAUBDH010000004.1"/>
</dbReference>
<feature type="domain" description="ABC3 transporter permease C-terminal" evidence="8">
    <location>
        <begin position="301"/>
        <end position="430"/>
    </location>
</feature>
<evidence type="ECO:0000256" key="4">
    <source>
        <dbReference type="ARBA" id="ARBA00022989"/>
    </source>
</evidence>
<evidence type="ECO:0000256" key="3">
    <source>
        <dbReference type="ARBA" id="ARBA00022692"/>
    </source>
</evidence>
<evidence type="ECO:0000256" key="5">
    <source>
        <dbReference type="ARBA" id="ARBA00023136"/>
    </source>
</evidence>
<gene>
    <name evidence="10" type="ORF">QT716_08440</name>
</gene>
<feature type="transmembrane region" description="Helical" evidence="7">
    <location>
        <begin position="352"/>
        <end position="377"/>
    </location>
</feature>
<comment type="caution">
    <text evidence="10">The sequence shown here is derived from an EMBL/GenBank/DDBJ whole genome shotgun (WGS) entry which is preliminary data.</text>
</comment>
<keyword evidence="5 7" id="KW-0472">Membrane</keyword>
<evidence type="ECO:0000259" key="8">
    <source>
        <dbReference type="Pfam" id="PF02687"/>
    </source>
</evidence>
<accession>A0ABU4FZE4</accession>
<feature type="transmembrane region" description="Helical" evidence="7">
    <location>
        <begin position="397"/>
        <end position="418"/>
    </location>
</feature>
<evidence type="ECO:0000256" key="6">
    <source>
        <dbReference type="ARBA" id="ARBA00038076"/>
    </source>
</evidence>
<evidence type="ECO:0000259" key="9">
    <source>
        <dbReference type="Pfam" id="PF12704"/>
    </source>
</evidence>
<organism evidence="10 11">
    <name type="scientific">Sporosarcina aquimarina</name>
    <dbReference type="NCBI Taxonomy" id="114975"/>
    <lineage>
        <taxon>Bacteria</taxon>
        <taxon>Bacillati</taxon>
        <taxon>Bacillota</taxon>
        <taxon>Bacilli</taxon>
        <taxon>Bacillales</taxon>
        <taxon>Caryophanaceae</taxon>
        <taxon>Sporosarcina</taxon>
    </lineage>
</organism>